<dbReference type="Pfam" id="PF12796">
    <property type="entry name" value="Ank_2"/>
    <property type="match status" value="1"/>
</dbReference>
<feature type="repeat" description="ANK" evidence="3">
    <location>
        <begin position="81"/>
        <end position="113"/>
    </location>
</feature>
<keyword evidence="1" id="KW-0677">Repeat</keyword>
<dbReference type="PANTHER" id="PTHR24171:SF8">
    <property type="entry name" value="BRCA1-ASSOCIATED RING DOMAIN PROTEIN 1"/>
    <property type="match status" value="1"/>
</dbReference>
<evidence type="ECO:0008006" key="6">
    <source>
        <dbReference type="Google" id="ProtNLM"/>
    </source>
</evidence>
<accession>A0ABD3F5V8</accession>
<dbReference type="EMBL" id="JBIMZQ010000041">
    <property type="protein sequence ID" value="KAL3660439.1"/>
    <property type="molecule type" value="Genomic_DNA"/>
</dbReference>
<evidence type="ECO:0000313" key="5">
    <source>
        <dbReference type="Proteomes" id="UP001632037"/>
    </source>
</evidence>
<organism evidence="4 5">
    <name type="scientific">Phytophthora oleae</name>
    <dbReference type="NCBI Taxonomy" id="2107226"/>
    <lineage>
        <taxon>Eukaryota</taxon>
        <taxon>Sar</taxon>
        <taxon>Stramenopiles</taxon>
        <taxon>Oomycota</taxon>
        <taxon>Peronosporomycetes</taxon>
        <taxon>Peronosporales</taxon>
        <taxon>Peronosporaceae</taxon>
        <taxon>Phytophthora</taxon>
    </lineage>
</organism>
<dbReference type="Gene3D" id="1.25.40.20">
    <property type="entry name" value="Ankyrin repeat-containing domain"/>
    <property type="match status" value="1"/>
</dbReference>
<dbReference type="InterPro" id="IPR036770">
    <property type="entry name" value="Ankyrin_rpt-contain_sf"/>
</dbReference>
<proteinExistence type="predicted"/>
<protein>
    <recommendedName>
        <fullName evidence="6">Ankyrin repeat domain-containing protein</fullName>
    </recommendedName>
</protein>
<sequence>MPNQDSWPEGGKRLPLWDAIYNGEVVAAQKLLVTKDGAAQVNAPHGLWQMTCVHVAVQHGHAKLLKLLLFSGANVNARTINGTTPLHLAVEINRRDIVQDLLLAGANPLLRNVFIVHPNMRIRSRIDPLSPTAVLLQSTEQTPLQAATSRGLKPIALLLRQGVDSQQTLSSLEAAAQQTAKRRQSLISSKPAQLNS</sequence>
<dbReference type="SMART" id="SM00248">
    <property type="entry name" value="ANK"/>
    <property type="match status" value="2"/>
</dbReference>
<dbReference type="AlphaFoldDB" id="A0ABD3F5V8"/>
<dbReference type="InterPro" id="IPR002110">
    <property type="entry name" value="Ankyrin_rpt"/>
</dbReference>
<comment type="caution">
    <text evidence="4">The sequence shown here is derived from an EMBL/GenBank/DDBJ whole genome shotgun (WGS) entry which is preliminary data.</text>
</comment>
<reference evidence="4 5" key="1">
    <citation type="submission" date="2024-09" db="EMBL/GenBank/DDBJ databases">
        <title>Genome sequencing and assembly of Phytophthora oleae, isolate VK10A, causative agent of rot of olive drupes.</title>
        <authorList>
            <person name="Conti Taguali S."/>
            <person name="Riolo M."/>
            <person name="La Spada F."/>
            <person name="Cacciola S.O."/>
            <person name="Dionisio G."/>
        </authorList>
    </citation>
    <scope>NUCLEOTIDE SEQUENCE [LARGE SCALE GENOMIC DNA]</scope>
    <source>
        <strain evidence="4 5">VK10A</strain>
    </source>
</reference>
<dbReference type="SUPFAM" id="SSF48403">
    <property type="entry name" value="Ankyrin repeat"/>
    <property type="match status" value="1"/>
</dbReference>
<feature type="repeat" description="ANK" evidence="3">
    <location>
        <begin position="48"/>
        <end position="80"/>
    </location>
</feature>
<gene>
    <name evidence="4" type="ORF">V7S43_014592</name>
</gene>
<evidence type="ECO:0000256" key="1">
    <source>
        <dbReference type="ARBA" id="ARBA00022737"/>
    </source>
</evidence>
<keyword evidence="5" id="KW-1185">Reference proteome</keyword>
<name>A0ABD3F5V8_9STRA</name>
<evidence type="ECO:0000313" key="4">
    <source>
        <dbReference type="EMBL" id="KAL3660439.1"/>
    </source>
</evidence>
<dbReference type="Proteomes" id="UP001632037">
    <property type="component" value="Unassembled WGS sequence"/>
</dbReference>
<dbReference type="PROSITE" id="PS50088">
    <property type="entry name" value="ANK_REPEAT"/>
    <property type="match status" value="2"/>
</dbReference>
<evidence type="ECO:0000256" key="3">
    <source>
        <dbReference type="PROSITE-ProRule" id="PRU00023"/>
    </source>
</evidence>
<keyword evidence="2 3" id="KW-0040">ANK repeat</keyword>
<dbReference type="PANTHER" id="PTHR24171">
    <property type="entry name" value="ANKYRIN REPEAT DOMAIN-CONTAINING PROTEIN 39-RELATED"/>
    <property type="match status" value="1"/>
</dbReference>
<dbReference type="PROSITE" id="PS50297">
    <property type="entry name" value="ANK_REP_REGION"/>
    <property type="match status" value="2"/>
</dbReference>
<evidence type="ECO:0000256" key="2">
    <source>
        <dbReference type="ARBA" id="ARBA00023043"/>
    </source>
</evidence>